<proteinExistence type="inferred from homology"/>
<evidence type="ECO:0000256" key="7">
    <source>
        <dbReference type="ARBA" id="ARBA00023136"/>
    </source>
</evidence>
<comment type="similarity">
    <text evidence="2">Belongs to the tellurite-resistance/dicarboxylate transporter (TDT) family.</text>
</comment>
<evidence type="ECO:0000256" key="6">
    <source>
        <dbReference type="ARBA" id="ARBA00022989"/>
    </source>
</evidence>
<name>A0A6J7CQ01_9ZZZZ</name>
<keyword evidence="7 8" id="KW-0472">Membrane</keyword>
<feature type="transmembrane region" description="Helical" evidence="8">
    <location>
        <begin position="82"/>
        <end position="105"/>
    </location>
</feature>
<dbReference type="InterPro" id="IPR004695">
    <property type="entry name" value="SLAC1/Mae1/Ssu1/TehA"/>
</dbReference>
<feature type="transmembrane region" description="Helical" evidence="8">
    <location>
        <begin position="319"/>
        <end position="340"/>
    </location>
</feature>
<dbReference type="PANTHER" id="PTHR31686">
    <property type="match status" value="1"/>
</dbReference>
<feature type="transmembrane region" description="Helical" evidence="8">
    <location>
        <begin position="37"/>
        <end position="61"/>
    </location>
</feature>
<evidence type="ECO:0000256" key="8">
    <source>
        <dbReference type="SAM" id="Phobius"/>
    </source>
</evidence>
<comment type="subcellular location">
    <subcellularLocation>
        <location evidence="1">Cell membrane</location>
        <topology evidence="1">Multi-pass membrane protein</topology>
    </subcellularLocation>
</comment>
<dbReference type="Gene3D" id="1.50.10.150">
    <property type="entry name" value="Voltage-dependent anion channel"/>
    <property type="match status" value="1"/>
</dbReference>
<dbReference type="GO" id="GO:0000319">
    <property type="term" value="F:sulfite transmembrane transporter activity"/>
    <property type="evidence" value="ECO:0007669"/>
    <property type="project" value="TreeGrafter"/>
</dbReference>
<feature type="transmembrane region" description="Helical" evidence="8">
    <location>
        <begin position="175"/>
        <end position="206"/>
    </location>
</feature>
<gene>
    <name evidence="9" type="ORF">UFOPK3402_00106</name>
</gene>
<evidence type="ECO:0000313" key="9">
    <source>
        <dbReference type="EMBL" id="CAB4858988.1"/>
    </source>
</evidence>
<dbReference type="InterPro" id="IPR051629">
    <property type="entry name" value="Sulfite_efflux_TDT"/>
</dbReference>
<keyword evidence="3" id="KW-0813">Transport</keyword>
<evidence type="ECO:0000256" key="4">
    <source>
        <dbReference type="ARBA" id="ARBA00022475"/>
    </source>
</evidence>
<feature type="transmembrane region" description="Helical" evidence="8">
    <location>
        <begin position="147"/>
        <end position="169"/>
    </location>
</feature>
<evidence type="ECO:0000256" key="2">
    <source>
        <dbReference type="ARBA" id="ARBA00008566"/>
    </source>
</evidence>
<sequence length="351" mass="36192">MTTPSMHAHPAWFGSVMGTAALAVVLSNEGQTWAAPWMDPIAVAVLVAATAFAVALVPRYVRRFFQTERLRADLSDPSIGPMLGTFPAGILLLASAWGVVGPILVGATAALWIDAILLIVGVVLALGLSIAWAALTSRSDIGLASVHGGWLIPPVMNLLVPLAIVPLVFANPGTASVLILIGLAFLGIGACLFIAVFAMIVARVAICPPAPALVAPSLWVPLAPAGLLGAATLRLLQAGVAGDLWGPQAVWFGTAIAAMGIGFGLWWAVFALLELMRLRRSGGLPFHIGWWSFVFPTAAMALSIGAVGDATGLLAVEALGAIAALVLACVWATVATRTILAVREQGRSARS</sequence>
<dbReference type="InterPro" id="IPR038665">
    <property type="entry name" value="Voltage-dep_anion_channel_sf"/>
</dbReference>
<evidence type="ECO:0000256" key="5">
    <source>
        <dbReference type="ARBA" id="ARBA00022692"/>
    </source>
</evidence>
<feature type="transmembrane region" description="Helical" evidence="8">
    <location>
        <begin position="218"/>
        <end position="237"/>
    </location>
</feature>
<feature type="transmembrane region" description="Helical" evidence="8">
    <location>
        <begin position="288"/>
        <end position="307"/>
    </location>
</feature>
<protein>
    <submittedName>
        <fullName evidence="9">Unannotated protein</fullName>
    </submittedName>
</protein>
<keyword evidence="4" id="KW-1003">Cell membrane</keyword>
<dbReference type="GO" id="GO:0005886">
    <property type="term" value="C:plasma membrane"/>
    <property type="evidence" value="ECO:0007669"/>
    <property type="project" value="UniProtKB-SubCell"/>
</dbReference>
<accession>A0A6J7CQ01</accession>
<evidence type="ECO:0000256" key="3">
    <source>
        <dbReference type="ARBA" id="ARBA00022448"/>
    </source>
</evidence>
<dbReference type="Pfam" id="PF03595">
    <property type="entry name" value="SLAC1"/>
    <property type="match status" value="1"/>
</dbReference>
<evidence type="ECO:0000256" key="1">
    <source>
        <dbReference type="ARBA" id="ARBA00004651"/>
    </source>
</evidence>
<dbReference type="AlphaFoldDB" id="A0A6J7CQ01"/>
<keyword evidence="6 8" id="KW-1133">Transmembrane helix</keyword>
<dbReference type="PANTHER" id="PTHR31686:SF1">
    <property type="entry name" value="SULFITE EFFLUX PUMP SSU1"/>
    <property type="match status" value="1"/>
</dbReference>
<organism evidence="9">
    <name type="scientific">freshwater metagenome</name>
    <dbReference type="NCBI Taxonomy" id="449393"/>
    <lineage>
        <taxon>unclassified sequences</taxon>
        <taxon>metagenomes</taxon>
        <taxon>ecological metagenomes</taxon>
    </lineage>
</organism>
<feature type="transmembrane region" description="Helical" evidence="8">
    <location>
        <begin position="249"/>
        <end position="276"/>
    </location>
</feature>
<feature type="transmembrane region" description="Helical" evidence="8">
    <location>
        <begin position="111"/>
        <end position="135"/>
    </location>
</feature>
<keyword evidence="5 8" id="KW-0812">Transmembrane</keyword>
<reference evidence="9" key="1">
    <citation type="submission" date="2020-05" db="EMBL/GenBank/DDBJ databases">
        <authorList>
            <person name="Chiriac C."/>
            <person name="Salcher M."/>
            <person name="Ghai R."/>
            <person name="Kavagutti S V."/>
        </authorList>
    </citation>
    <scope>NUCLEOTIDE SEQUENCE</scope>
</reference>
<dbReference type="EMBL" id="CAFBLS010000007">
    <property type="protein sequence ID" value="CAB4858988.1"/>
    <property type="molecule type" value="Genomic_DNA"/>
</dbReference>